<accession>A0A0E9PL00</accession>
<sequence length="51" mass="6062">MYLYFLSRQLVINECFYGLIMLPNEQPYCLLDLCCCQVEHNPVYCNELPIV</sequence>
<protein>
    <submittedName>
        <fullName evidence="1">Uncharacterized protein</fullName>
    </submittedName>
</protein>
<name>A0A0E9PL00_ANGAN</name>
<dbReference type="EMBL" id="GBXM01104064">
    <property type="protein sequence ID" value="JAH04513.1"/>
    <property type="molecule type" value="Transcribed_RNA"/>
</dbReference>
<reference evidence="1" key="1">
    <citation type="submission" date="2014-11" db="EMBL/GenBank/DDBJ databases">
        <authorList>
            <person name="Amaro Gonzalez C."/>
        </authorList>
    </citation>
    <scope>NUCLEOTIDE SEQUENCE</scope>
</reference>
<proteinExistence type="predicted"/>
<reference evidence="1" key="2">
    <citation type="journal article" date="2015" name="Fish Shellfish Immunol.">
        <title>Early steps in the European eel (Anguilla anguilla)-Vibrio vulnificus interaction in the gills: Role of the RtxA13 toxin.</title>
        <authorList>
            <person name="Callol A."/>
            <person name="Pajuelo D."/>
            <person name="Ebbesson L."/>
            <person name="Teles M."/>
            <person name="MacKenzie S."/>
            <person name="Amaro C."/>
        </authorList>
    </citation>
    <scope>NUCLEOTIDE SEQUENCE</scope>
</reference>
<organism evidence="1">
    <name type="scientific">Anguilla anguilla</name>
    <name type="common">European freshwater eel</name>
    <name type="synonym">Muraena anguilla</name>
    <dbReference type="NCBI Taxonomy" id="7936"/>
    <lineage>
        <taxon>Eukaryota</taxon>
        <taxon>Metazoa</taxon>
        <taxon>Chordata</taxon>
        <taxon>Craniata</taxon>
        <taxon>Vertebrata</taxon>
        <taxon>Euteleostomi</taxon>
        <taxon>Actinopterygii</taxon>
        <taxon>Neopterygii</taxon>
        <taxon>Teleostei</taxon>
        <taxon>Anguilliformes</taxon>
        <taxon>Anguillidae</taxon>
        <taxon>Anguilla</taxon>
    </lineage>
</organism>
<dbReference type="AlphaFoldDB" id="A0A0E9PL00"/>
<evidence type="ECO:0000313" key="1">
    <source>
        <dbReference type="EMBL" id="JAH04513.1"/>
    </source>
</evidence>